<dbReference type="PANTHER" id="PTHR13469">
    <property type="entry name" value="HEXAMETHYLENE BISACETAMIDE INDUCIBLE 1"/>
    <property type="match status" value="1"/>
</dbReference>
<feature type="coiled-coil region" evidence="8">
    <location>
        <begin position="128"/>
        <end position="208"/>
    </location>
</feature>
<keyword evidence="5 8" id="KW-0175">Coiled coil</keyword>
<dbReference type="Pfam" id="PF15313">
    <property type="entry name" value="HEXIM"/>
    <property type="match status" value="1"/>
</dbReference>
<dbReference type="Proteomes" id="UP000694941">
    <property type="component" value="Unplaced"/>
</dbReference>
<evidence type="ECO:0000256" key="6">
    <source>
        <dbReference type="ARBA" id="ARBA00023163"/>
    </source>
</evidence>
<accession>A0ABM1BSK2</accession>
<evidence type="ECO:0000313" key="9">
    <source>
        <dbReference type="Proteomes" id="UP000694941"/>
    </source>
</evidence>
<dbReference type="Gene3D" id="6.10.250.2910">
    <property type="match status" value="1"/>
</dbReference>
<evidence type="ECO:0000256" key="8">
    <source>
        <dbReference type="SAM" id="Coils"/>
    </source>
</evidence>
<dbReference type="GeneID" id="106471772"/>
<dbReference type="InterPro" id="IPR024872">
    <property type="entry name" value="HEXIM"/>
</dbReference>
<evidence type="ECO:0000256" key="2">
    <source>
        <dbReference type="ARBA" id="ARBA00008409"/>
    </source>
</evidence>
<evidence type="ECO:0000256" key="7">
    <source>
        <dbReference type="ARBA" id="ARBA00023242"/>
    </source>
</evidence>
<keyword evidence="3" id="KW-0678">Repressor</keyword>
<sequence length="215" mass="25517">MCKSHKKSPRKIQAKKEKWKPYNKLSWKEKLELEERETRRANRIRAELVAHGLPLAPYNTTQFLMDDHYVQEPNFEVIYNGHRNSHHDYSGDSDEFYSSPEDEDVFLQKQFSEVYDDIHAERLNSMSKNELVREYMQLEDRIEELELQLKDAKAESISSETVCDGEAQTSEFNEREQLEKIRIFREEIKQLAEENVLLRKENERMMKIAGGISIS</sequence>
<proteinExistence type="inferred from homology"/>
<dbReference type="RefSeq" id="XP_013787849.1">
    <property type="nucleotide sequence ID" value="XM_013932395.2"/>
</dbReference>
<protein>
    <submittedName>
        <fullName evidence="10">Protein HEXIM-like</fullName>
    </submittedName>
</protein>
<evidence type="ECO:0000256" key="5">
    <source>
        <dbReference type="ARBA" id="ARBA00023054"/>
    </source>
</evidence>
<keyword evidence="7" id="KW-0539">Nucleus</keyword>
<organism evidence="9 10">
    <name type="scientific">Limulus polyphemus</name>
    <name type="common">Atlantic horseshoe crab</name>
    <dbReference type="NCBI Taxonomy" id="6850"/>
    <lineage>
        <taxon>Eukaryota</taxon>
        <taxon>Metazoa</taxon>
        <taxon>Ecdysozoa</taxon>
        <taxon>Arthropoda</taxon>
        <taxon>Chelicerata</taxon>
        <taxon>Merostomata</taxon>
        <taxon>Xiphosura</taxon>
        <taxon>Limulidae</taxon>
        <taxon>Limulus</taxon>
    </lineage>
</organism>
<evidence type="ECO:0000256" key="1">
    <source>
        <dbReference type="ARBA" id="ARBA00004123"/>
    </source>
</evidence>
<comment type="subcellular location">
    <subcellularLocation>
        <location evidence="1">Nucleus</location>
    </subcellularLocation>
</comment>
<reference evidence="10" key="1">
    <citation type="submission" date="2025-08" db="UniProtKB">
        <authorList>
            <consortium name="RefSeq"/>
        </authorList>
    </citation>
    <scope>IDENTIFICATION</scope>
    <source>
        <tissue evidence="10">Muscle</tissue>
    </source>
</reference>
<comment type="similarity">
    <text evidence="2">Belongs to the HEXIM family.</text>
</comment>
<dbReference type="PANTHER" id="PTHR13469:SF8">
    <property type="entry name" value="HEXIM P-TEFB COMPLEX SUBUNIT 1"/>
    <property type="match status" value="1"/>
</dbReference>
<keyword evidence="6" id="KW-0804">Transcription</keyword>
<dbReference type="PRINTS" id="PR02094">
    <property type="entry name" value="HEXIMFAMILY"/>
</dbReference>
<gene>
    <name evidence="10" type="primary">LOC106471772</name>
</gene>
<keyword evidence="4" id="KW-0805">Transcription regulation</keyword>
<evidence type="ECO:0000313" key="10">
    <source>
        <dbReference type="RefSeq" id="XP_013787849.1"/>
    </source>
</evidence>
<evidence type="ECO:0000256" key="3">
    <source>
        <dbReference type="ARBA" id="ARBA00022491"/>
    </source>
</evidence>
<name>A0ABM1BSK2_LIMPO</name>
<keyword evidence="9" id="KW-1185">Reference proteome</keyword>
<evidence type="ECO:0000256" key="4">
    <source>
        <dbReference type="ARBA" id="ARBA00023015"/>
    </source>
</evidence>